<feature type="domain" description="Terminase large subunit ribonuclease H-like" evidence="1">
    <location>
        <begin position="357"/>
        <end position="473"/>
    </location>
</feature>
<evidence type="ECO:0000259" key="1">
    <source>
        <dbReference type="Pfam" id="PF22530"/>
    </source>
</evidence>
<sequence length="552" mass="61488">MERSAPKISFLAFFMLWAERMGWDVPPLHVRACAWLEEAWCSGWELFLLMLPRGHAKSTILEVFNAWLYYNWRVIRILHQSESDGTALKTSRGTQNVLRHHPLTRGMLPAGQGTVEQWWVNGAAEIDPRNASMYAKGILSNTTSSRADFVQNDDIEVPKNIATPEAREKLRYRLGEQVHIAVPGAPKLYVGTPHTHDSIYEEIKALGAKALIVKMFGREYRIEKADKKVYQVGFVPDIVFSGIGKGARMLVPGHDYKVAGTDIILASPGGDLIDCYADAAWPERFDHAEMVKRRRETRTINEWDSQYQLHSKPVTQVRLDPDRITAYDVQPRLIHANGSVAMFLGNVQIVGAAARWDPSGGKIHSDASAFTVVFQDDAGRRYLHHAEGVTGEVAEFAADGKTIIGGQVHRICEVVKRLSLPRVSVETNGIGGFAPAVLRAAMKQQRIAACGVVEVNSTANKNKRILETWEPLLLSRGQVWAHIDVLRGPFRPQMRDWKPDVTVQPDDYLDSSAGAIAETPERIRANGGIPSGVGAQDWRQSAGQTFEATFER</sequence>
<proteinExistence type="predicted"/>
<organism evidence="2 3">
    <name type="scientific">Xanthomonas rydalmerensis</name>
    <dbReference type="NCBI Taxonomy" id="3046274"/>
    <lineage>
        <taxon>Bacteria</taxon>
        <taxon>Pseudomonadati</taxon>
        <taxon>Pseudomonadota</taxon>
        <taxon>Gammaproteobacteria</taxon>
        <taxon>Lysobacterales</taxon>
        <taxon>Lysobacteraceae</taxon>
        <taxon>Xanthomonas</taxon>
    </lineage>
</organism>
<dbReference type="InterPro" id="IPR047987">
    <property type="entry name" value="Gp19-like_virus"/>
</dbReference>
<evidence type="ECO:0000313" key="3">
    <source>
        <dbReference type="Proteomes" id="UP001302020"/>
    </source>
</evidence>
<accession>A0ABZ0JLH4</accession>
<gene>
    <name evidence="2" type="primary">terL</name>
    <name evidence="2" type="ORF">QN243_20145</name>
</gene>
<evidence type="ECO:0000313" key="2">
    <source>
        <dbReference type="EMBL" id="WOS40673.1"/>
    </source>
</evidence>
<dbReference type="EMBL" id="CP126172">
    <property type="protein sequence ID" value="WOS40673.1"/>
    <property type="molecule type" value="Genomic_DNA"/>
</dbReference>
<dbReference type="RefSeq" id="WP_317844041.1">
    <property type="nucleotide sequence ID" value="NZ_CP126170.1"/>
</dbReference>
<keyword evidence="3" id="KW-1185">Reference proteome</keyword>
<reference evidence="2 3" key="1">
    <citation type="submission" date="2023-05" db="EMBL/GenBank/DDBJ databases">
        <title>Xanthomonas rydalmerenesis sp. nov., a novel Xanthomonas species isolated from Fragaria x ananassa.</title>
        <authorList>
            <person name="McKnight D.J.E."/>
            <person name="Wong-Bajracharya J."/>
            <person name="Okoh E.B."/>
            <person name="Snijders F."/>
            <person name="Lidbetter F."/>
            <person name="Webster J."/>
            <person name="Djordjevic S.P."/>
            <person name="Bogema D.R."/>
            <person name="Chapman T.A."/>
        </authorList>
    </citation>
    <scope>NUCLEOTIDE SEQUENCE [LARGE SCALE GENOMIC DNA]</scope>
    <source>
        <strain evidence="2 3">DAR34883</strain>
    </source>
</reference>
<dbReference type="NCBIfam" id="NF033889">
    <property type="entry name" value="termin_lrg_T7"/>
    <property type="match status" value="1"/>
</dbReference>
<protein>
    <submittedName>
        <fullName evidence="2">Phage terminase large subunit</fullName>
    </submittedName>
</protein>
<dbReference type="InterPro" id="IPR054762">
    <property type="entry name" value="Gp19_RNaseH-like"/>
</dbReference>
<name>A0ABZ0JLH4_9XANT</name>
<dbReference type="Pfam" id="PF22530">
    <property type="entry name" value="Terminase-T7_RNaseH-like"/>
    <property type="match status" value="1"/>
</dbReference>
<dbReference type="Proteomes" id="UP001302020">
    <property type="component" value="Chromosome"/>
</dbReference>